<keyword evidence="5 6" id="KW-0472">Membrane</keyword>
<sequence>MDEIFVEIDDKKEIDSDIDKYNNNIIYNDEKPHHGKPITMIEVSPNGSYFVTYSKKDRSIVGWNVDYENEGPLKPEINHCHIIHYYYNVNINISVSNNKKIAYIYDNRLTIIDMNNNQKIKLKFTSDVIIAADGDFLRQKIIWIYSTQTKNNKWECKKIYKLPRNFELISISKYDQVYLFSKSYIYLWNISTEKSIKIFINKKTIEAEINKSYIRISSNEKFMCLRINDKIIIYLIELEIPIVTLNNGIQLYNFISNVDYTFLYLLLLPLLSNEIRDLTMKYCWKEYTDHLQKNDLSQNENQSKNLPIHPFLFDIKYAFGILNGYVWQFKLEETILKMNSSLNESNNEIIESLDYDSKKINKESYEHINIHLFDSYMGSIHESFKEIVSEYDQKNVAEGMVEDKKNLTKEVEIISKHNQIFEAEGKEEDKKNLMKEVETISKHDQINVAEGKEEDKKNLMKEEIIKGSIKWEIENLTGELKLQVFNKINANYEWNLVCTRTDKSISLYGKKLLSTHYILLLTEIGISIYHFNGSNISLAYFYYMNLSNLYIKKNEECDINDKDDKHKLVKKLQNYHKKVLSKSTLPLPNHNSFKFNEDWVSYVKDNKSNFLKYGVELLSFAIKEHNLELIDDIYKKCMAYFEEENNKMYLSIIASTIPLFNEYYPEYISKYSSEAIMIIDSTTYGKEYRDNKLHLCSFQCLQIVNLSRSILWTKFNVLMDNHAKIYWIFIVIQPLLILLTLPISPFLFVTFYSLLKYHIINDFSFYNNGFYFFYIFDKISKYVSAVSAPTPTITFMIPYIKFVNYPRDYNWLLEFIKPQSTPFVKTISKDIYKTWNGEALINFKWNTYGKYYYAIIWILFMALLGCFTSAATISQHYFSDNTQKQLLIASIILGFIHLSFEVRQIVYNPIKWIRNLWNIFDITAYLFSIFTSIYWLQTNERNVWLLSFSCLFLDIKFLLFFRVFESFGVYFAIIISVGNQIISFLVVLLIIIISFAHAFFILLSPEPGFSFEKYINSNDPNNPWNLAPTYSKVLDDGTTDSNPYIIQKPDENTNMFIDYRTALFAMYLLLTGDSSALSNWSYLKNPPLAILTFSFSFLIVVYLMNLFIGLLNNAIEKDNNRVSYLMQKAEILAEIELFYLLPHQRRWEAWFPEVMYYYADVDKTREEVKRLIKDGQWDTNEFPEMKKDLFKKLNIKNNPADEIDMKLLLEKIKNIEKRL</sequence>
<evidence type="ECO:0000256" key="3">
    <source>
        <dbReference type="ARBA" id="ARBA00022737"/>
    </source>
</evidence>
<evidence type="ECO:0000256" key="4">
    <source>
        <dbReference type="ARBA" id="ARBA00022989"/>
    </source>
</evidence>
<proteinExistence type="predicted"/>
<name>A0A015JVS0_RHIIW</name>
<dbReference type="InterPro" id="IPR015943">
    <property type="entry name" value="WD40/YVTN_repeat-like_dom_sf"/>
</dbReference>
<feature type="transmembrane region" description="Helical" evidence="6">
    <location>
        <begin position="1088"/>
        <end position="1111"/>
    </location>
</feature>
<gene>
    <name evidence="8" type="ORF">RirG_263710</name>
</gene>
<comment type="caution">
    <text evidence="8">The sequence shown here is derived from an EMBL/GenBank/DDBJ whole genome shotgun (WGS) entry which is preliminary data.</text>
</comment>
<dbReference type="InterPro" id="IPR005821">
    <property type="entry name" value="Ion_trans_dom"/>
</dbReference>
<dbReference type="EMBL" id="JEMT01029702">
    <property type="protein sequence ID" value="EXX51211.1"/>
    <property type="molecule type" value="Genomic_DNA"/>
</dbReference>
<evidence type="ECO:0000259" key="7">
    <source>
        <dbReference type="Pfam" id="PF00520"/>
    </source>
</evidence>
<organism evidence="8 9">
    <name type="scientific">Rhizophagus irregularis (strain DAOM 197198w)</name>
    <name type="common">Glomus intraradices</name>
    <dbReference type="NCBI Taxonomy" id="1432141"/>
    <lineage>
        <taxon>Eukaryota</taxon>
        <taxon>Fungi</taxon>
        <taxon>Fungi incertae sedis</taxon>
        <taxon>Mucoromycota</taxon>
        <taxon>Glomeromycotina</taxon>
        <taxon>Glomeromycetes</taxon>
        <taxon>Glomerales</taxon>
        <taxon>Glomeraceae</taxon>
        <taxon>Rhizophagus</taxon>
    </lineage>
</organism>
<keyword evidence="3" id="KW-0677">Repeat</keyword>
<evidence type="ECO:0000256" key="1">
    <source>
        <dbReference type="ARBA" id="ARBA00004141"/>
    </source>
</evidence>
<accession>A0A015JVS0</accession>
<evidence type="ECO:0000256" key="2">
    <source>
        <dbReference type="ARBA" id="ARBA00022692"/>
    </source>
</evidence>
<feature type="domain" description="Ion transport" evidence="7">
    <location>
        <begin position="857"/>
        <end position="1121"/>
    </location>
</feature>
<feature type="transmembrane region" description="Helical" evidence="6">
    <location>
        <begin position="725"/>
        <end position="755"/>
    </location>
</feature>
<keyword evidence="4 6" id="KW-1133">Transmembrane helix</keyword>
<feature type="transmembrane region" description="Helical" evidence="6">
    <location>
        <begin position="970"/>
        <end position="1003"/>
    </location>
</feature>
<dbReference type="PANTHER" id="PTHR10582">
    <property type="entry name" value="TRANSIENT RECEPTOR POTENTIAL ION CHANNEL PROTEIN"/>
    <property type="match status" value="1"/>
</dbReference>
<evidence type="ECO:0000313" key="9">
    <source>
        <dbReference type="Proteomes" id="UP000022910"/>
    </source>
</evidence>
<dbReference type="STRING" id="1432141.A0A015JVS0"/>
<dbReference type="Proteomes" id="UP000022910">
    <property type="component" value="Unassembled WGS sequence"/>
</dbReference>
<dbReference type="HOGENOM" id="CLU_010229_1_0_1"/>
<dbReference type="InterPro" id="IPR024862">
    <property type="entry name" value="TRPV"/>
</dbReference>
<dbReference type="Gene3D" id="2.130.10.10">
    <property type="entry name" value="YVTN repeat-like/Quinoprotein amine dehydrogenase"/>
    <property type="match status" value="1"/>
</dbReference>
<feature type="transmembrane region" description="Helical" evidence="6">
    <location>
        <begin position="851"/>
        <end position="874"/>
    </location>
</feature>
<evidence type="ECO:0000256" key="6">
    <source>
        <dbReference type="SAM" id="Phobius"/>
    </source>
</evidence>
<dbReference type="GO" id="GO:0005216">
    <property type="term" value="F:monoatomic ion channel activity"/>
    <property type="evidence" value="ECO:0007669"/>
    <property type="project" value="InterPro"/>
</dbReference>
<dbReference type="Pfam" id="PF00520">
    <property type="entry name" value="Ion_trans"/>
    <property type="match status" value="1"/>
</dbReference>
<dbReference type="SUPFAM" id="SSF50978">
    <property type="entry name" value="WD40 repeat-like"/>
    <property type="match status" value="1"/>
</dbReference>
<keyword evidence="9" id="KW-1185">Reference proteome</keyword>
<dbReference type="PANTHER" id="PTHR10582:SF2">
    <property type="entry name" value="INACTIVE"/>
    <property type="match status" value="1"/>
</dbReference>
<evidence type="ECO:0000313" key="8">
    <source>
        <dbReference type="EMBL" id="EXX51211.1"/>
    </source>
</evidence>
<dbReference type="InterPro" id="IPR036322">
    <property type="entry name" value="WD40_repeat_dom_sf"/>
</dbReference>
<keyword evidence="2 6" id="KW-0812">Transmembrane</keyword>
<dbReference type="OrthoDB" id="2399099at2759"/>
<dbReference type="GO" id="GO:0005886">
    <property type="term" value="C:plasma membrane"/>
    <property type="evidence" value="ECO:0007669"/>
    <property type="project" value="TreeGrafter"/>
</dbReference>
<feature type="transmembrane region" description="Helical" evidence="6">
    <location>
        <begin position="917"/>
        <end position="936"/>
    </location>
</feature>
<dbReference type="AlphaFoldDB" id="A0A015JVS0"/>
<reference evidence="8 9" key="1">
    <citation type="submission" date="2014-02" db="EMBL/GenBank/DDBJ databases">
        <title>Single nucleus genome sequencing reveals high similarity among nuclei of an endomycorrhizal fungus.</title>
        <authorList>
            <person name="Lin K."/>
            <person name="Geurts R."/>
            <person name="Zhang Z."/>
            <person name="Limpens E."/>
            <person name="Saunders D.G."/>
            <person name="Mu D."/>
            <person name="Pang E."/>
            <person name="Cao H."/>
            <person name="Cha H."/>
            <person name="Lin T."/>
            <person name="Zhou Q."/>
            <person name="Shang Y."/>
            <person name="Li Y."/>
            <person name="Ivanov S."/>
            <person name="Sharma T."/>
            <person name="Velzen R.V."/>
            <person name="Ruijter N.D."/>
            <person name="Aanen D.K."/>
            <person name="Win J."/>
            <person name="Kamoun S."/>
            <person name="Bisseling T."/>
            <person name="Huang S."/>
        </authorList>
    </citation>
    <scope>NUCLEOTIDE SEQUENCE [LARGE SCALE GENOMIC DNA]</scope>
    <source>
        <strain evidence="9">DAOM197198w</strain>
    </source>
</reference>
<feature type="transmembrane region" description="Helical" evidence="6">
    <location>
        <begin position="886"/>
        <end position="905"/>
    </location>
</feature>
<dbReference type="GO" id="GO:0098703">
    <property type="term" value="P:calcium ion import across plasma membrane"/>
    <property type="evidence" value="ECO:0007669"/>
    <property type="project" value="TreeGrafter"/>
</dbReference>
<evidence type="ECO:0000256" key="5">
    <source>
        <dbReference type="ARBA" id="ARBA00023136"/>
    </source>
</evidence>
<comment type="subcellular location">
    <subcellularLocation>
        <location evidence="1">Membrane</location>
        <topology evidence="1">Multi-pass membrane protein</topology>
    </subcellularLocation>
</comment>
<protein>
    <recommendedName>
        <fullName evidence="7">Ion transport domain-containing protein</fullName>
    </recommendedName>
</protein>